<keyword evidence="5" id="KW-1133">Transmembrane helix</keyword>
<dbReference type="Gene3D" id="2.60.200.40">
    <property type="match status" value="1"/>
</dbReference>
<dbReference type="InterPro" id="IPR036938">
    <property type="entry name" value="PAP2/HPO_sf"/>
</dbReference>
<dbReference type="Proteomes" id="UP001336020">
    <property type="component" value="Unassembled WGS sequence"/>
</dbReference>
<protein>
    <submittedName>
        <fullName evidence="8">Diacylglycerol kinase family protein</fullName>
    </submittedName>
</protein>
<dbReference type="InterPro" id="IPR017438">
    <property type="entry name" value="ATP-NAD_kinase_N"/>
</dbReference>
<dbReference type="CDD" id="cd01610">
    <property type="entry name" value="PAP2_like"/>
    <property type="match status" value="1"/>
</dbReference>
<evidence type="ECO:0000313" key="8">
    <source>
        <dbReference type="EMBL" id="MEE2055971.1"/>
    </source>
</evidence>
<dbReference type="PANTHER" id="PTHR14969">
    <property type="entry name" value="SPHINGOSINE-1-PHOSPHATE PHOSPHOHYDROLASE"/>
    <property type="match status" value="1"/>
</dbReference>
<reference evidence="8 9" key="1">
    <citation type="submission" date="2023-07" db="EMBL/GenBank/DDBJ databases">
        <authorList>
            <person name="Girao M."/>
            <person name="Carvalho M.F."/>
        </authorList>
    </citation>
    <scope>NUCLEOTIDE SEQUENCE [LARGE SCALE GENOMIC DNA]</scope>
    <source>
        <strain evidence="8 9">YIM65754</strain>
    </source>
</reference>
<dbReference type="Gene3D" id="1.20.144.10">
    <property type="entry name" value="Phosphatidic acid phosphatase type 2/haloperoxidase"/>
    <property type="match status" value="1"/>
</dbReference>
<dbReference type="Pfam" id="PF01569">
    <property type="entry name" value="PAP2"/>
    <property type="match status" value="1"/>
</dbReference>
<evidence type="ECO:0000256" key="1">
    <source>
        <dbReference type="ARBA" id="ARBA00004651"/>
    </source>
</evidence>
<dbReference type="SMART" id="SM00014">
    <property type="entry name" value="acidPPc"/>
    <property type="match status" value="1"/>
</dbReference>
<dbReference type="SUPFAM" id="SSF48317">
    <property type="entry name" value="Acid phosphatase/Vanadium-dependent haloperoxidase"/>
    <property type="match status" value="1"/>
</dbReference>
<organism evidence="8 9">
    <name type="scientific">Rhodococcus artemisiae</name>
    <dbReference type="NCBI Taxonomy" id="714159"/>
    <lineage>
        <taxon>Bacteria</taxon>
        <taxon>Bacillati</taxon>
        <taxon>Actinomycetota</taxon>
        <taxon>Actinomycetes</taxon>
        <taxon>Mycobacteriales</taxon>
        <taxon>Nocardiaceae</taxon>
        <taxon>Rhodococcus</taxon>
    </lineage>
</organism>
<keyword evidence="6" id="KW-0472">Membrane</keyword>
<comment type="subcellular location">
    <subcellularLocation>
        <location evidence="1">Cell membrane</location>
        <topology evidence="1">Multi-pass membrane protein</topology>
    </subcellularLocation>
</comment>
<dbReference type="SMART" id="SM00046">
    <property type="entry name" value="DAGKc"/>
    <property type="match status" value="1"/>
</dbReference>
<accession>A0ABU7L354</accession>
<keyword evidence="8" id="KW-0418">Kinase</keyword>
<proteinExistence type="predicted"/>
<dbReference type="PROSITE" id="PS50146">
    <property type="entry name" value="DAGK"/>
    <property type="match status" value="1"/>
</dbReference>
<dbReference type="EMBL" id="JAUTXY010000001">
    <property type="protein sequence ID" value="MEE2055971.1"/>
    <property type="molecule type" value="Genomic_DNA"/>
</dbReference>
<comment type="caution">
    <text evidence="8">The sequence shown here is derived from an EMBL/GenBank/DDBJ whole genome shotgun (WGS) entry which is preliminary data.</text>
</comment>
<name>A0ABU7L354_9NOCA</name>
<dbReference type="Pfam" id="PF00781">
    <property type="entry name" value="DAGK_cat"/>
    <property type="match status" value="1"/>
</dbReference>
<gene>
    <name evidence="8" type="ORF">Q7514_00320</name>
</gene>
<dbReference type="PANTHER" id="PTHR14969:SF62">
    <property type="entry name" value="DECAPRENYLPHOSPHORYL-5-PHOSPHORIBOSE PHOSPHATASE RV3807C-RELATED"/>
    <property type="match status" value="1"/>
</dbReference>
<evidence type="ECO:0000313" key="9">
    <source>
        <dbReference type="Proteomes" id="UP001336020"/>
    </source>
</evidence>
<keyword evidence="2" id="KW-1003">Cell membrane</keyword>
<evidence type="ECO:0000256" key="2">
    <source>
        <dbReference type="ARBA" id="ARBA00022475"/>
    </source>
</evidence>
<evidence type="ECO:0000256" key="5">
    <source>
        <dbReference type="ARBA" id="ARBA00022989"/>
    </source>
</evidence>
<evidence type="ECO:0000256" key="4">
    <source>
        <dbReference type="ARBA" id="ARBA00022801"/>
    </source>
</evidence>
<dbReference type="InterPro" id="IPR016064">
    <property type="entry name" value="NAD/diacylglycerol_kinase_sf"/>
</dbReference>
<dbReference type="GO" id="GO:0016301">
    <property type="term" value="F:kinase activity"/>
    <property type="evidence" value="ECO:0007669"/>
    <property type="project" value="UniProtKB-KW"/>
</dbReference>
<keyword evidence="9" id="KW-1185">Reference proteome</keyword>
<sequence>MTRSADHSVLWMGCAAVCVLCGGRARRGAVRGLASVAGASALANGILKPLLPRRRPPARTDPRFARRLVPIPTSSSFPSGHSASAAAFVTGVALESPVAGAALAPLAALVAYSRVHTGVHWPGDVLFGAAVGSAVALSTRRWWAVRADEPARADTAADAPALPAGAGLLVVVNPQSGTGTGTADELADRLPHAHIAALEADTDLDRWLEQLVGTTRPQALGVCGGDGTVQAVAAIAHRHDLPLAVFPGGTLNHFALDVGAGTLDDTVRAVTDGHAARVGVGAVTVHGPHGPSEQVFVNTASLGGYPDSVRLRDKWQPRIGKWPAAAAAMITVLATAEPIRARVDGTDMALWLLFVGNGHYRPTDQVPMSRTALDAGTLDVRYLRADRRWSRTRLFFAAATGTLGASAVYRQRDVTSLSVHLDGPPVALATDGEVTADGTAFEVKAVPSAVTVYRLPDAQLAP</sequence>
<dbReference type="SUPFAM" id="SSF111331">
    <property type="entry name" value="NAD kinase/diacylglycerol kinase-like"/>
    <property type="match status" value="1"/>
</dbReference>
<evidence type="ECO:0000256" key="6">
    <source>
        <dbReference type="ARBA" id="ARBA00023136"/>
    </source>
</evidence>
<feature type="domain" description="DAGKc" evidence="7">
    <location>
        <begin position="163"/>
        <end position="287"/>
    </location>
</feature>
<evidence type="ECO:0000256" key="3">
    <source>
        <dbReference type="ARBA" id="ARBA00022692"/>
    </source>
</evidence>
<keyword evidence="8" id="KW-0808">Transferase</keyword>
<dbReference type="InterPro" id="IPR001206">
    <property type="entry name" value="Diacylglycerol_kinase_cat_dom"/>
</dbReference>
<keyword evidence="4" id="KW-0378">Hydrolase</keyword>
<evidence type="ECO:0000259" key="7">
    <source>
        <dbReference type="PROSITE" id="PS50146"/>
    </source>
</evidence>
<dbReference type="InterPro" id="IPR000326">
    <property type="entry name" value="PAP2/HPO"/>
</dbReference>
<keyword evidence="3" id="KW-0812">Transmembrane</keyword>
<dbReference type="Gene3D" id="3.40.50.10330">
    <property type="entry name" value="Probable inorganic polyphosphate/atp-NAD kinase, domain 1"/>
    <property type="match status" value="1"/>
</dbReference>